<dbReference type="Ensembl" id="ENSGACT00000040656.1">
    <property type="protein sequence ID" value="ENSGACP00000045828.1"/>
    <property type="gene ID" value="ENSGACG00000027883.1"/>
</dbReference>
<evidence type="ECO:0000259" key="4">
    <source>
        <dbReference type="PROSITE" id="PS51304"/>
    </source>
</evidence>
<evidence type="ECO:0000256" key="1">
    <source>
        <dbReference type="ARBA" id="ARBA00003397"/>
    </source>
</evidence>
<dbReference type="InterPro" id="IPR044156">
    <property type="entry name" value="Galectin-like"/>
</dbReference>
<evidence type="ECO:0000256" key="3">
    <source>
        <dbReference type="RuleBase" id="RU102079"/>
    </source>
</evidence>
<dbReference type="FunFam" id="2.60.120.200:FF:000046">
    <property type="entry name" value="Galectin"/>
    <property type="match status" value="1"/>
</dbReference>
<dbReference type="PANTHER" id="PTHR11346">
    <property type="entry name" value="GALECTIN"/>
    <property type="match status" value="1"/>
</dbReference>
<dbReference type="Pfam" id="PF00337">
    <property type="entry name" value="Gal-bind_lectin"/>
    <property type="match status" value="1"/>
</dbReference>
<reference evidence="5 6" key="1">
    <citation type="journal article" date="2021" name="G3 (Bethesda)">
        <title>Improved contiguity of the threespine stickleback genome using long-read sequencing.</title>
        <authorList>
            <person name="Nath S."/>
            <person name="Shaw D.E."/>
            <person name="White M.A."/>
        </authorList>
    </citation>
    <scope>NUCLEOTIDE SEQUENCE [LARGE SCALE GENOMIC DNA]</scope>
    <source>
        <strain evidence="5 6">Lake Benthic</strain>
    </source>
</reference>
<keyword evidence="2 3" id="KW-0430">Lectin</keyword>
<comment type="function">
    <text evidence="1">Does not bind lactose, and may not bind carbohydrates.</text>
</comment>
<reference evidence="5" key="3">
    <citation type="submission" date="2025-09" db="UniProtKB">
        <authorList>
            <consortium name="Ensembl"/>
        </authorList>
    </citation>
    <scope>IDENTIFICATION</scope>
</reference>
<dbReference type="GO" id="GO:0030246">
    <property type="term" value="F:carbohydrate binding"/>
    <property type="evidence" value="ECO:0007669"/>
    <property type="project" value="UniProtKB-UniRule"/>
</dbReference>
<dbReference type="Proteomes" id="UP000007635">
    <property type="component" value="Chromosome XV"/>
</dbReference>
<feature type="domain" description="Galectin" evidence="4">
    <location>
        <begin position="43"/>
        <end position="178"/>
    </location>
</feature>
<dbReference type="InterPro" id="IPR001079">
    <property type="entry name" value="Galectin_CRD"/>
</dbReference>
<organism evidence="5 6">
    <name type="scientific">Gasterosteus aculeatus aculeatus</name>
    <name type="common">three-spined stickleback</name>
    <dbReference type="NCBI Taxonomy" id="481459"/>
    <lineage>
        <taxon>Eukaryota</taxon>
        <taxon>Metazoa</taxon>
        <taxon>Chordata</taxon>
        <taxon>Craniata</taxon>
        <taxon>Vertebrata</taxon>
        <taxon>Euteleostomi</taxon>
        <taxon>Actinopterygii</taxon>
        <taxon>Neopterygii</taxon>
        <taxon>Teleostei</taxon>
        <taxon>Neoteleostei</taxon>
        <taxon>Acanthomorphata</taxon>
        <taxon>Eupercaria</taxon>
        <taxon>Perciformes</taxon>
        <taxon>Cottioidei</taxon>
        <taxon>Gasterosteales</taxon>
        <taxon>Gasterosteidae</taxon>
        <taxon>Gasterosteus</taxon>
    </lineage>
</organism>
<dbReference type="InterPro" id="IPR013320">
    <property type="entry name" value="ConA-like_dom_sf"/>
</dbReference>
<proteinExistence type="predicted"/>
<dbReference type="GeneTree" id="ENSGT00940000164928"/>
<sequence length="195" mass="21869">MTTWNRRGLPVGVNQLASPLETSTLHHALSGMDEKDQKENGEYTGEIKGGLRPSMKLVVIGIINKEPKNIEVILSCEPEEEDTDADVGFQLKVSFMDKAVQRNARLAGEWGRPETTLSYFPFAPGESFKMEIVCEHQQFRVLVDGQPLCGFTHRLSQLASLTALRVFGDLQLTKVFSVWRRADSSQSCTARWSRP</sequence>
<dbReference type="AlphaFoldDB" id="A0AAQ4Q651"/>
<reference evidence="5" key="2">
    <citation type="submission" date="2025-08" db="UniProtKB">
        <authorList>
            <consortium name="Ensembl"/>
        </authorList>
    </citation>
    <scope>IDENTIFICATION</scope>
</reference>
<evidence type="ECO:0000313" key="6">
    <source>
        <dbReference type="Proteomes" id="UP000007635"/>
    </source>
</evidence>
<keyword evidence="6" id="KW-1185">Reference proteome</keyword>
<dbReference type="SUPFAM" id="SSF49899">
    <property type="entry name" value="Concanavalin A-like lectins/glucanases"/>
    <property type="match status" value="1"/>
</dbReference>
<dbReference type="SMART" id="SM00908">
    <property type="entry name" value="Gal-bind_lectin"/>
    <property type="match status" value="1"/>
</dbReference>
<dbReference type="PANTHER" id="PTHR11346:SF86">
    <property type="entry name" value="GALECTIN"/>
    <property type="match status" value="1"/>
</dbReference>
<protein>
    <recommendedName>
        <fullName evidence="3">Galectin</fullName>
    </recommendedName>
</protein>
<name>A0AAQ4Q651_GASAC</name>
<dbReference type="CDD" id="cd00070">
    <property type="entry name" value="GLECT"/>
    <property type="match status" value="1"/>
</dbReference>
<dbReference type="PROSITE" id="PS51304">
    <property type="entry name" value="GALECTIN"/>
    <property type="match status" value="1"/>
</dbReference>
<dbReference type="SMART" id="SM00276">
    <property type="entry name" value="GLECT"/>
    <property type="match status" value="1"/>
</dbReference>
<accession>A0AAQ4Q651</accession>
<dbReference type="Gene3D" id="2.60.120.200">
    <property type="match status" value="1"/>
</dbReference>
<evidence type="ECO:0000256" key="2">
    <source>
        <dbReference type="ARBA" id="ARBA00022734"/>
    </source>
</evidence>
<evidence type="ECO:0000313" key="5">
    <source>
        <dbReference type="Ensembl" id="ENSGACP00000045828.1"/>
    </source>
</evidence>